<reference evidence="10" key="1">
    <citation type="journal article" date="2016" name="Insect Biochem. Mol. Biol.">
        <title>Multifaceted biological insights from a draft genome sequence of the tobacco hornworm moth, Manduca sexta.</title>
        <authorList>
            <person name="Kanost M.R."/>
            <person name="Arrese E.L."/>
            <person name="Cao X."/>
            <person name="Chen Y.R."/>
            <person name="Chellapilla S."/>
            <person name="Goldsmith M.R."/>
            <person name="Grosse-Wilde E."/>
            <person name="Heckel D.G."/>
            <person name="Herndon N."/>
            <person name="Jiang H."/>
            <person name="Papanicolaou A."/>
            <person name="Qu J."/>
            <person name="Soulages J.L."/>
            <person name="Vogel H."/>
            <person name="Walters J."/>
            <person name="Waterhouse R.M."/>
            <person name="Ahn S.J."/>
            <person name="Almeida F.C."/>
            <person name="An C."/>
            <person name="Aqrawi P."/>
            <person name="Bretschneider A."/>
            <person name="Bryant W.B."/>
            <person name="Bucks S."/>
            <person name="Chao H."/>
            <person name="Chevignon G."/>
            <person name="Christen J.M."/>
            <person name="Clarke D.F."/>
            <person name="Dittmer N.T."/>
            <person name="Ferguson L.C.F."/>
            <person name="Garavelou S."/>
            <person name="Gordon K.H.J."/>
            <person name="Gunaratna R.T."/>
            <person name="Han Y."/>
            <person name="Hauser F."/>
            <person name="He Y."/>
            <person name="Heidel-Fischer H."/>
            <person name="Hirsh A."/>
            <person name="Hu Y."/>
            <person name="Jiang H."/>
            <person name="Kalra D."/>
            <person name="Klinner C."/>
            <person name="Konig C."/>
            <person name="Kovar C."/>
            <person name="Kroll A.R."/>
            <person name="Kuwar S.S."/>
            <person name="Lee S.L."/>
            <person name="Lehman R."/>
            <person name="Li K."/>
            <person name="Li Z."/>
            <person name="Liang H."/>
            <person name="Lovelace S."/>
            <person name="Lu Z."/>
            <person name="Mansfield J.H."/>
            <person name="McCulloch K.J."/>
            <person name="Mathew T."/>
            <person name="Morton B."/>
            <person name="Muzny D.M."/>
            <person name="Neunemann D."/>
            <person name="Ongeri F."/>
            <person name="Pauchet Y."/>
            <person name="Pu L.L."/>
            <person name="Pyrousis I."/>
            <person name="Rao X.J."/>
            <person name="Redding A."/>
            <person name="Roesel C."/>
            <person name="Sanchez-Gracia A."/>
            <person name="Schaack S."/>
            <person name="Shukla A."/>
            <person name="Tetreau G."/>
            <person name="Wang Y."/>
            <person name="Xiong G.H."/>
            <person name="Traut W."/>
            <person name="Walsh T.K."/>
            <person name="Worley K.C."/>
            <person name="Wu D."/>
            <person name="Wu W."/>
            <person name="Wu Y.Q."/>
            <person name="Zhang X."/>
            <person name="Zou Z."/>
            <person name="Zucker H."/>
            <person name="Briscoe A.D."/>
            <person name="Burmester T."/>
            <person name="Clem R.J."/>
            <person name="Feyereisen R."/>
            <person name="Grimmelikhuijzen C.J.P."/>
            <person name="Hamodrakas S.J."/>
            <person name="Hansson B.S."/>
            <person name="Huguet E."/>
            <person name="Jermiin L.S."/>
            <person name="Lan Q."/>
            <person name="Lehman H.K."/>
            <person name="Lorenzen M."/>
            <person name="Merzendorfer H."/>
            <person name="Michalopoulos I."/>
            <person name="Morton D.B."/>
            <person name="Muthukrishnan S."/>
            <person name="Oakeshott J.G."/>
            <person name="Palmer W."/>
            <person name="Park Y."/>
            <person name="Passarelli A.L."/>
            <person name="Rozas J."/>
            <person name="Schwartz L.M."/>
            <person name="Smith W."/>
            <person name="Southgate A."/>
            <person name="Vilcinskas A."/>
            <person name="Vogt R."/>
            <person name="Wang P."/>
            <person name="Werren J."/>
            <person name="Yu X.Q."/>
            <person name="Zhou J.J."/>
            <person name="Brown S.J."/>
            <person name="Scherer S.E."/>
            <person name="Richards S."/>
            <person name="Blissard G.W."/>
        </authorList>
    </citation>
    <scope>NUCLEOTIDE SEQUENCE</scope>
</reference>
<evidence type="ECO:0000256" key="1">
    <source>
        <dbReference type="ARBA" id="ARBA00012493"/>
    </source>
</evidence>
<evidence type="ECO:0000313" key="11">
    <source>
        <dbReference type="Proteomes" id="UP000791440"/>
    </source>
</evidence>
<evidence type="ECO:0000256" key="5">
    <source>
        <dbReference type="ARBA" id="ARBA00022759"/>
    </source>
</evidence>
<dbReference type="Proteomes" id="UP000791440">
    <property type="component" value="Unassembled WGS sequence"/>
</dbReference>
<organism evidence="10 11">
    <name type="scientific">Manduca sexta</name>
    <name type="common">Tobacco hawkmoth</name>
    <name type="synonym">Tobacco hornworm</name>
    <dbReference type="NCBI Taxonomy" id="7130"/>
    <lineage>
        <taxon>Eukaryota</taxon>
        <taxon>Metazoa</taxon>
        <taxon>Ecdysozoa</taxon>
        <taxon>Arthropoda</taxon>
        <taxon>Hexapoda</taxon>
        <taxon>Insecta</taxon>
        <taxon>Pterygota</taxon>
        <taxon>Neoptera</taxon>
        <taxon>Endopterygota</taxon>
        <taxon>Lepidoptera</taxon>
        <taxon>Glossata</taxon>
        <taxon>Ditrysia</taxon>
        <taxon>Bombycoidea</taxon>
        <taxon>Sphingidae</taxon>
        <taxon>Sphinginae</taxon>
        <taxon>Sphingini</taxon>
        <taxon>Manduca</taxon>
    </lineage>
</organism>
<accession>A0A922CDR1</accession>
<feature type="domain" description="Reverse transcriptase" evidence="8">
    <location>
        <begin position="401"/>
        <end position="557"/>
    </location>
</feature>
<keyword evidence="11" id="KW-1185">Reference proteome</keyword>
<gene>
    <name evidence="10" type="ORF">O3G_MSEX002348</name>
</gene>
<feature type="domain" description="Reverse transcriptase RNase H-like" evidence="9">
    <location>
        <begin position="646"/>
        <end position="756"/>
    </location>
</feature>
<dbReference type="EC" id="2.7.7.49" evidence="1"/>
<dbReference type="PANTHER" id="PTHR37984">
    <property type="entry name" value="PROTEIN CBG26694"/>
    <property type="match status" value="1"/>
</dbReference>
<dbReference type="InterPro" id="IPR041373">
    <property type="entry name" value="RT_RNaseH"/>
</dbReference>
<keyword evidence="5" id="KW-0255">Endonuclease</keyword>
<keyword evidence="4" id="KW-0540">Nuclease</keyword>
<dbReference type="GO" id="GO:0003964">
    <property type="term" value="F:RNA-directed DNA polymerase activity"/>
    <property type="evidence" value="ECO:0007669"/>
    <property type="project" value="UniProtKB-EC"/>
</dbReference>
<evidence type="ECO:0000259" key="9">
    <source>
        <dbReference type="Pfam" id="PF17917"/>
    </source>
</evidence>
<dbReference type="Pfam" id="PF00078">
    <property type="entry name" value="RVT_1"/>
    <property type="match status" value="1"/>
</dbReference>
<evidence type="ECO:0000256" key="3">
    <source>
        <dbReference type="ARBA" id="ARBA00022695"/>
    </source>
</evidence>
<sequence length="849" mass="95599">MARYCEFRANLNEYLRDQFVCGIKSEVIRQRLFAENGILSFPEAVMLASSLEAAERDAAAVMVLSAEVTESPTTAEGKVHLLASHERAKKARGGLFVHGNSGSRTGHRVRSTGCGRCGSIDHGNVDCRYRDFVCGRCGIVGHLRRMCRFVAASKTRASVIPAVARSQGRTGIHHGQANQRENAEEQSDVEENLHQLCLNNYKAVSLPISIDGCTIQMEVDTGSAVSCISKSTYDAYFNHLKLKPHKIVFNFYNGVSIKPIGVINPLVRYREQTKRLELFVVKGGTTSLLGRQWLTELHIKIPLFTNMNVNHCNVDRTHFNKEINLLFDRYNKLFDGRLGRFTGCKATLKLRESAVPVFHRARPLPYALRDRVDAELDRMLRDGIIEPVDCSDWASPLVPVNKADGSLRICADYKATVNPMLYVDRFPLPRIDDLLVRLGGAKYFSKIDLSQAYNQIELDETKKYTVINTHRGLFQYNRLVYGLASSAGIFQRIMCELVKGIPNVEVFLDDVIIGGSNKEEHLAALEAVLERLYIKGMKLKTEKCVFLVDEVKYLGYVLHKDGIKTDPAKLEAIDKIPRPSNVTELRSFIGLINFYARFVKNMSTILVPLYELFKKGKVWVWSAECERSFSKIKQLMMSTEVLAHYDPNKPLILTCDASARGVGAVLSQPAASGAGERPIAYVSRTLTDAEKNYSQIHREALAIIFGVKKFHQYLYGRHFLLRTDHKPLVSIFGPHKGIPTMVASRMQRWAIILSAYDFEIEYVRSERNGADGLSRLPINSKQDVTVPEQTYLHFVQQALLLDYKELKLQTSKDPVLSRILSFCAMVGEETVISKSLDLILIGKMNSMKN</sequence>
<comment type="caution">
    <text evidence="10">The sequence shown here is derived from an EMBL/GenBank/DDBJ whole genome shotgun (WGS) entry which is preliminary data.</text>
</comment>
<keyword evidence="7" id="KW-0695">RNA-directed DNA polymerase</keyword>
<reference evidence="10" key="2">
    <citation type="submission" date="2020-12" db="EMBL/GenBank/DDBJ databases">
        <authorList>
            <person name="Kanost M."/>
        </authorList>
    </citation>
    <scope>NUCLEOTIDE SEQUENCE</scope>
</reference>
<keyword evidence="3" id="KW-0548">Nucleotidyltransferase</keyword>
<keyword evidence="6" id="KW-0378">Hydrolase</keyword>
<evidence type="ECO:0000259" key="8">
    <source>
        <dbReference type="Pfam" id="PF00078"/>
    </source>
</evidence>
<dbReference type="InterPro" id="IPR000477">
    <property type="entry name" value="RT_dom"/>
</dbReference>
<proteinExistence type="predicted"/>
<dbReference type="EMBL" id="JH668293">
    <property type="protein sequence ID" value="KAG6442491.1"/>
    <property type="molecule type" value="Genomic_DNA"/>
</dbReference>
<evidence type="ECO:0000256" key="4">
    <source>
        <dbReference type="ARBA" id="ARBA00022722"/>
    </source>
</evidence>
<dbReference type="CDD" id="cd09274">
    <property type="entry name" value="RNase_HI_RT_Ty3"/>
    <property type="match status" value="1"/>
</dbReference>
<dbReference type="PANTHER" id="PTHR37984:SF5">
    <property type="entry name" value="PROTEIN NYNRIN-LIKE"/>
    <property type="match status" value="1"/>
</dbReference>
<name>A0A922CDR1_MANSE</name>
<evidence type="ECO:0000313" key="10">
    <source>
        <dbReference type="EMBL" id="KAG6442491.1"/>
    </source>
</evidence>
<dbReference type="AlphaFoldDB" id="A0A922CDR1"/>
<dbReference type="Pfam" id="PF17917">
    <property type="entry name" value="RT_RNaseH"/>
    <property type="match status" value="1"/>
</dbReference>
<protein>
    <recommendedName>
        <fullName evidence="1">RNA-directed DNA polymerase</fullName>
        <ecNumber evidence="1">2.7.7.49</ecNumber>
    </recommendedName>
</protein>
<keyword evidence="2" id="KW-0808">Transferase</keyword>
<dbReference type="FunFam" id="3.30.70.270:FF:000020">
    <property type="entry name" value="Transposon Tf2-6 polyprotein-like Protein"/>
    <property type="match status" value="1"/>
</dbReference>
<evidence type="ECO:0000256" key="7">
    <source>
        <dbReference type="ARBA" id="ARBA00022918"/>
    </source>
</evidence>
<dbReference type="CDD" id="cd01647">
    <property type="entry name" value="RT_LTR"/>
    <property type="match status" value="1"/>
</dbReference>
<dbReference type="InterPro" id="IPR050951">
    <property type="entry name" value="Retrovirus_Pol_polyprotein"/>
</dbReference>
<evidence type="ECO:0000256" key="6">
    <source>
        <dbReference type="ARBA" id="ARBA00022801"/>
    </source>
</evidence>
<evidence type="ECO:0000256" key="2">
    <source>
        <dbReference type="ARBA" id="ARBA00022679"/>
    </source>
</evidence>